<sequence length="164" mass="18557">MDYIGRRVSYGQLSGKQGTVYGSLENHKLTFISSVKLIAGINKISLLSIDVGLPDIQVTLREEIKSAYVEQSTDAVKKDNNFLISSNPVQERDMVRENCQMHSSKQKHQVVKENKQHQPEFNPEPQGLGSIHRKLSSWFEKFVINLASAYNILLRKLVGAIVQF</sequence>
<accession>A0A835IGN6</accession>
<organism evidence="1 2">
    <name type="scientific">Coptis chinensis</name>
    <dbReference type="NCBI Taxonomy" id="261450"/>
    <lineage>
        <taxon>Eukaryota</taxon>
        <taxon>Viridiplantae</taxon>
        <taxon>Streptophyta</taxon>
        <taxon>Embryophyta</taxon>
        <taxon>Tracheophyta</taxon>
        <taxon>Spermatophyta</taxon>
        <taxon>Magnoliopsida</taxon>
        <taxon>Ranunculales</taxon>
        <taxon>Ranunculaceae</taxon>
        <taxon>Coptidoideae</taxon>
        <taxon>Coptis</taxon>
    </lineage>
</organism>
<keyword evidence="2" id="KW-1185">Reference proteome</keyword>
<comment type="caution">
    <text evidence="1">The sequence shown here is derived from an EMBL/GenBank/DDBJ whole genome shotgun (WGS) entry which is preliminary data.</text>
</comment>
<name>A0A835IGN6_9MAGN</name>
<dbReference type="EMBL" id="JADFTS010000003">
    <property type="protein sequence ID" value="KAF9617391.1"/>
    <property type="molecule type" value="Genomic_DNA"/>
</dbReference>
<dbReference type="AlphaFoldDB" id="A0A835IGN6"/>
<gene>
    <name evidence="1" type="ORF">IFM89_036312</name>
</gene>
<evidence type="ECO:0000313" key="1">
    <source>
        <dbReference type="EMBL" id="KAF9617391.1"/>
    </source>
</evidence>
<protein>
    <submittedName>
        <fullName evidence="1">Uncharacterized protein</fullName>
    </submittedName>
</protein>
<proteinExistence type="predicted"/>
<reference evidence="1 2" key="1">
    <citation type="submission" date="2020-10" db="EMBL/GenBank/DDBJ databases">
        <title>The Coptis chinensis genome and diversification of protoberbering-type alkaloids.</title>
        <authorList>
            <person name="Wang B."/>
            <person name="Shu S."/>
            <person name="Song C."/>
            <person name="Liu Y."/>
        </authorList>
    </citation>
    <scope>NUCLEOTIDE SEQUENCE [LARGE SCALE GENOMIC DNA]</scope>
    <source>
        <strain evidence="1">HL-2020</strain>
        <tissue evidence="1">Leaf</tissue>
    </source>
</reference>
<evidence type="ECO:0000313" key="2">
    <source>
        <dbReference type="Proteomes" id="UP000631114"/>
    </source>
</evidence>
<dbReference type="Proteomes" id="UP000631114">
    <property type="component" value="Unassembled WGS sequence"/>
</dbReference>